<proteinExistence type="predicted"/>
<dbReference type="HOGENOM" id="CLU_3234686_0_0_4"/>
<name>W0V134_9BURK</name>
<evidence type="ECO:0000313" key="1">
    <source>
        <dbReference type="EMBL" id="CDG81581.1"/>
    </source>
</evidence>
<dbReference type="EMBL" id="HG322949">
    <property type="protein sequence ID" value="CDG81581.1"/>
    <property type="molecule type" value="Genomic_DNA"/>
</dbReference>
<reference evidence="1 2" key="1">
    <citation type="journal article" date="2015" name="Genome Announc.">
        <title>Genome Sequence of Mushroom Soft-Rot Pathogen Janthinobacterium agaricidamnosum.</title>
        <authorList>
            <person name="Graupner K."/>
            <person name="Lackner G."/>
            <person name="Hertweck C."/>
        </authorList>
    </citation>
    <scope>NUCLEOTIDE SEQUENCE [LARGE SCALE GENOMIC DNA]</scope>
    <source>
        <strain evidence="2">NBRC 102515 / DSM 9628</strain>
    </source>
</reference>
<accession>W0V134</accession>
<gene>
    <name evidence="1" type="ORF">GJA_925</name>
</gene>
<evidence type="ECO:0000313" key="2">
    <source>
        <dbReference type="Proteomes" id="UP000027604"/>
    </source>
</evidence>
<dbReference type="KEGG" id="jag:GJA_925"/>
<sequence>MRKGIDNLLTVDAQQPCCITRFEMKCYFKKILLKIKFSCNFLI</sequence>
<organism evidence="1 2">
    <name type="scientific">Janthinobacterium agaricidamnosum NBRC 102515 = DSM 9628</name>
    <dbReference type="NCBI Taxonomy" id="1349767"/>
    <lineage>
        <taxon>Bacteria</taxon>
        <taxon>Pseudomonadati</taxon>
        <taxon>Pseudomonadota</taxon>
        <taxon>Betaproteobacteria</taxon>
        <taxon>Burkholderiales</taxon>
        <taxon>Oxalobacteraceae</taxon>
        <taxon>Janthinobacterium</taxon>
    </lineage>
</organism>
<dbReference type="AlphaFoldDB" id="W0V134"/>
<dbReference type="Proteomes" id="UP000027604">
    <property type="component" value="Chromosome I"/>
</dbReference>
<keyword evidence="2" id="KW-1185">Reference proteome</keyword>
<protein>
    <submittedName>
        <fullName evidence="1">Uncharacterized protein</fullName>
    </submittedName>
</protein>